<evidence type="ECO:0000256" key="1">
    <source>
        <dbReference type="ARBA" id="ARBA00006242"/>
    </source>
</evidence>
<dbReference type="GO" id="GO:0005763">
    <property type="term" value="C:mitochondrial small ribosomal subunit"/>
    <property type="evidence" value="ECO:0007669"/>
    <property type="project" value="TreeGrafter"/>
</dbReference>
<dbReference type="PANTHER" id="PTHR12534:SF0">
    <property type="entry name" value="SMALL RIBOSOMAL SUBUNIT PROTEIN US2M"/>
    <property type="match status" value="1"/>
</dbReference>
<dbReference type="PRINTS" id="PR00395">
    <property type="entry name" value="RIBOSOMALS2"/>
</dbReference>
<dbReference type="InterPro" id="IPR001865">
    <property type="entry name" value="Ribosomal_uS2"/>
</dbReference>
<evidence type="ECO:0000313" key="3">
    <source>
        <dbReference type="EMBL" id="QXY00079.1"/>
    </source>
</evidence>
<accession>A0A8F8FGA8</accession>
<comment type="similarity">
    <text evidence="1">Belongs to the universal ribosomal protein uS2 family.</text>
</comment>
<dbReference type="PANTHER" id="PTHR12534">
    <property type="entry name" value="30S RIBOSOMAL PROTEIN S2 PROKARYOTIC AND ORGANELLAR"/>
    <property type="match status" value="1"/>
</dbReference>
<dbReference type="SUPFAM" id="SSF52313">
    <property type="entry name" value="Ribosomal protein S2"/>
    <property type="match status" value="1"/>
</dbReference>
<dbReference type="EMBL" id="MZ019480">
    <property type="protein sequence ID" value="QXY00079.1"/>
    <property type="molecule type" value="Genomic_DNA"/>
</dbReference>
<dbReference type="NCBIfam" id="TIGR01011">
    <property type="entry name" value="rpsB_bact"/>
    <property type="match status" value="1"/>
</dbReference>
<geneLocation type="chloroplast" evidence="3"/>
<dbReference type="GO" id="GO:0003735">
    <property type="term" value="F:structural constituent of ribosome"/>
    <property type="evidence" value="ECO:0007669"/>
    <property type="project" value="InterPro"/>
</dbReference>
<dbReference type="Gene3D" id="3.40.50.10490">
    <property type="entry name" value="Glucose-6-phosphate isomerase like protein, domain 1"/>
    <property type="match status" value="1"/>
</dbReference>
<evidence type="ECO:0000256" key="2">
    <source>
        <dbReference type="ARBA" id="ARBA00035155"/>
    </source>
</evidence>
<protein>
    <recommendedName>
        <fullName evidence="2">Small ribosomal subunit protein uS2c</fullName>
    </recommendedName>
</protein>
<dbReference type="Gene3D" id="1.10.287.610">
    <property type="entry name" value="Helix hairpin bin"/>
    <property type="match status" value="1"/>
</dbReference>
<organism evidence="3">
    <name type="scientific">Allium zebdanense</name>
    <dbReference type="NCBI Taxonomy" id="74905"/>
    <lineage>
        <taxon>Eukaryota</taxon>
        <taxon>Viridiplantae</taxon>
        <taxon>Streptophyta</taxon>
        <taxon>Embryophyta</taxon>
        <taxon>Tracheophyta</taxon>
        <taxon>Spermatophyta</taxon>
        <taxon>Magnoliopsida</taxon>
        <taxon>Liliopsida</taxon>
        <taxon>Asparagales</taxon>
        <taxon>Amaryllidaceae</taxon>
        <taxon>Allioideae</taxon>
        <taxon>Allieae</taxon>
        <taxon>Allium</taxon>
    </lineage>
</organism>
<dbReference type="Pfam" id="PF00318">
    <property type="entry name" value="Ribosomal_S2"/>
    <property type="match status" value="1"/>
</dbReference>
<name>A0A8F8FGA8_9ASPA</name>
<dbReference type="GO" id="GO:0006412">
    <property type="term" value="P:translation"/>
    <property type="evidence" value="ECO:0007669"/>
    <property type="project" value="InterPro"/>
</dbReference>
<gene>
    <name evidence="3" type="primary">rps2</name>
</gene>
<reference evidence="3" key="1">
    <citation type="journal article" date="2021" name="Front. Genet.">
        <title>Gene Loss, Pseudogenization in Plastomes of Genus Allium (Amaryllidaceae), and Putative Selection for Adaptation to Environmental Conditions.</title>
        <authorList>
            <person name="Scobeyeva V.A."/>
            <person name="Artyushin I.V."/>
            <person name="Krinitsina A.A."/>
            <person name="Nikitin P.A."/>
            <person name="Antipin M.I."/>
            <person name="Kuptsov S.V."/>
            <person name="Belenikin M.S."/>
            <person name="Omelchenko D.O."/>
            <person name="Logacheva M.D."/>
            <person name="Konorov E.A."/>
            <person name="Samoilov A.E."/>
            <person name="Speranskaya A.S."/>
        </authorList>
    </citation>
    <scope>NUCLEOTIDE SEQUENCE</scope>
</reference>
<proteinExistence type="inferred from homology"/>
<sequence>MGKLNRLPKKDVAMLKRKLSTLQTYLGGIKYITGFIDIVIIIDQQEEYTAPRECVILGIPTICLIDINCDPDLSDISIPANDDAFNPIDS</sequence>
<dbReference type="InterPro" id="IPR023591">
    <property type="entry name" value="Ribosomal_uS2_flav_dom_sf"/>
</dbReference>
<keyword evidence="3" id="KW-0150">Chloroplast</keyword>
<keyword evidence="3" id="KW-0934">Plastid</keyword>
<dbReference type="AlphaFoldDB" id="A0A8F8FGA8"/>
<dbReference type="InterPro" id="IPR005706">
    <property type="entry name" value="Ribosomal_uS2_bac/mit/plastid"/>
</dbReference>
<keyword evidence="3" id="KW-0689">Ribosomal protein</keyword>
<keyword evidence="3" id="KW-0687">Ribonucleoprotein</keyword>